<sequence length="955" mass="109986">MYTLVNNTSQKNLLDELTQSLEGCSRFYFNVAFVSYSGVQLLLDSFKLAESKGITGKFITGTYLNFTDPKAIRKLTTFNDFDVRVFLATEIQGFHPKAYIFEYDDFYKVIIGSSNLTNYALKSNIEWNLQVIAKNDDSNEEFLTYLKDSFDQIWDCSLETTEDFLRQYEKHYRGVRYQDLVHSPSVDTRQIFTYPLGPRLIANSMQKSAMQELALLRETGSKRALAVAATGTGKTLMAAFDVQQVQPKKMLFLVHREMILEKAMESFARVVSIPKNKMGLLTGNKKSYDADYLFATIQTMKKEFYSYRPDEFEYIVVDEAHHATSPSYQKVLDHFNPKFLLGMTATPERSDNGNVFDLFDNNLAVDIRLRQALEENLLVPFHYYGITDQTGVDLSDERLTPEQIAEKLNVTSRVDFIIEKMNFYGHDGPKRKALGFCITKKHAEFMAAEFNKRGIPSTYLTGEDSEAERVRQIQLLESDTDKLNVIFTVDIFNEGIDIPSVNTVLMLRPTESAIVFTQQLGRGLRKAEQKEFLTVLDFIGNYSKSFLIAIALYGSRSVTKKEITHAVRKGFRNIPGPTNIRMDEIAKDQILEQLESENFYALKYLIEDYQTFKGALAGKVPYRLQDYLTLEGAPDPVLFFSKSVKTTKSDNYIAFLQKVEKDNELVQKLASNNSFMGIYTKLQSYLPLKRPHEFAILELCFNQERFTKEEAIQQVNRYVDGDQTDTTAHALETFNLNYADKNEIHGIKIVEEVAGNLYAFNKELLTCLEDEEAGPFLSDAIHYGLMRYKNEFGHENLGYPFLQLYSEYSQREVGIMTNFRNTHSSFRGSTLQNEIGGAHYFLFIDLHKEADIDENINYKDKFISQKQFQWESPNSTNVDSDRGRDLTQNEAYGKTIHLFVRKYKTVNKVTQRYTYIGPAKAISHQNEKPIEIQYLLENKMPIDLYQEFEPEKAVF</sequence>
<dbReference type="Pfam" id="PF00271">
    <property type="entry name" value="Helicase_C"/>
    <property type="match status" value="1"/>
</dbReference>
<dbReference type="SMART" id="SM00487">
    <property type="entry name" value="DEXDc"/>
    <property type="match status" value="1"/>
</dbReference>
<dbReference type="Pfam" id="PF04851">
    <property type="entry name" value="ResIII"/>
    <property type="match status" value="1"/>
</dbReference>
<dbReference type="GO" id="GO:0016787">
    <property type="term" value="F:hydrolase activity"/>
    <property type="evidence" value="ECO:0007669"/>
    <property type="project" value="InterPro"/>
</dbReference>
<feature type="domain" description="Helicase C-terminal" evidence="2">
    <location>
        <begin position="409"/>
        <end position="575"/>
    </location>
</feature>
<proteinExistence type="predicted"/>
<evidence type="ECO:0000259" key="2">
    <source>
        <dbReference type="PROSITE" id="PS51194"/>
    </source>
</evidence>
<dbReference type="InterPro" id="IPR014001">
    <property type="entry name" value="Helicase_ATP-bd"/>
</dbReference>
<evidence type="ECO:0000259" key="1">
    <source>
        <dbReference type="PROSITE" id="PS51192"/>
    </source>
</evidence>
<dbReference type="OrthoDB" id="9802848at2"/>
<dbReference type="InterPro" id="IPR025202">
    <property type="entry name" value="PLD-like_dom"/>
</dbReference>
<dbReference type="GO" id="GO:0005524">
    <property type="term" value="F:ATP binding"/>
    <property type="evidence" value="ECO:0007669"/>
    <property type="project" value="InterPro"/>
</dbReference>
<dbReference type="CDD" id="cd18799">
    <property type="entry name" value="SF2_C_EcoAI-like"/>
    <property type="match status" value="1"/>
</dbReference>
<dbReference type="CDD" id="cd09204">
    <property type="entry name" value="PLDc_N_DEXD_b2"/>
    <property type="match status" value="1"/>
</dbReference>
<dbReference type="Proteomes" id="UP000199280">
    <property type="component" value="Unassembled WGS sequence"/>
</dbReference>
<keyword evidence="6" id="KW-1185">Reference proteome</keyword>
<dbReference type="GO" id="GO:0005829">
    <property type="term" value="C:cytosol"/>
    <property type="evidence" value="ECO:0007669"/>
    <property type="project" value="TreeGrafter"/>
</dbReference>
<evidence type="ECO:0000313" key="6">
    <source>
        <dbReference type="Proteomes" id="UP000199280"/>
    </source>
</evidence>
<accession>A0A143YLL8</accession>
<dbReference type="RefSeq" id="WP_068622075.1">
    <property type="nucleotide sequence ID" value="NZ_FJNB01000005.1"/>
</dbReference>
<dbReference type="InterPro" id="IPR050742">
    <property type="entry name" value="Helicase_Restrict-Modif_Enz"/>
</dbReference>
<feature type="domain" description="Helicase ATP-binding" evidence="1">
    <location>
        <begin position="215"/>
        <end position="365"/>
    </location>
</feature>
<dbReference type="PROSITE" id="PS51192">
    <property type="entry name" value="HELICASE_ATP_BIND_1"/>
    <property type="match status" value="1"/>
</dbReference>
<dbReference type="EMBL" id="FNYT01000003">
    <property type="protein sequence ID" value="SEI74561.1"/>
    <property type="molecule type" value="Genomic_DNA"/>
</dbReference>
<dbReference type="PANTHER" id="PTHR47396">
    <property type="entry name" value="TYPE I RESTRICTION ENZYME ECOKI R PROTEIN"/>
    <property type="match status" value="1"/>
</dbReference>
<dbReference type="Gene3D" id="3.30.870.10">
    <property type="entry name" value="Endonuclease Chain A"/>
    <property type="match status" value="1"/>
</dbReference>
<dbReference type="PANTHER" id="PTHR47396:SF1">
    <property type="entry name" value="ATP-DEPENDENT HELICASE IRC3-RELATED"/>
    <property type="match status" value="1"/>
</dbReference>
<dbReference type="Pfam" id="PF26350">
    <property type="entry name" value="DUF8090"/>
    <property type="match status" value="1"/>
</dbReference>
<reference evidence="3 5" key="1">
    <citation type="submission" date="2016-02" db="EMBL/GenBank/DDBJ databases">
        <authorList>
            <person name="Wen L."/>
            <person name="He K."/>
            <person name="Yang H."/>
        </authorList>
    </citation>
    <scope>NUCLEOTIDE SEQUENCE [LARGE SCALE GENOMIC DNA]</scope>
    <source>
        <strain evidence="3">Trichococcus_R210</strain>
    </source>
</reference>
<evidence type="ECO:0000313" key="3">
    <source>
        <dbReference type="EMBL" id="CZQ91367.1"/>
    </source>
</evidence>
<reference evidence="4 6" key="2">
    <citation type="submission" date="2016-10" db="EMBL/GenBank/DDBJ databases">
        <authorList>
            <person name="Varghese N."/>
            <person name="Submissions S."/>
        </authorList>
    </citation>
    <scope>NUCLEOTIDE SEQUENCE [LARGE SCALE GENOMIC DNA]</scope>
    <source>
        <strain evidence="4 6">DSM 22150</strain>
    </source>
</reference>
<dbReference type="SUPFAM" id="SSF56024">
    <property type="entry name" value="Phospholipase D/nuclease"/>
    <property type="match status" value="1"/>
</dbReference>
<dbReference type="PROSITE" id="PS51194">
    <property type="entry name" value="HELICASE_CTER"/>
    <property type="match status" value="1"/>
</dbReference>
<dbReference type="GO" id="GO:0003677">
    <property type="term" value="F:DNA binding"/>
    <property type="evidence" value="ECO:0007669"/>
    <property type="project" value="InterPro"/>
</dbReference>
<dbReference type="Pfam" id="PF11907">
    <property type="entry name" value="DUF3427"/>
    <property type="match status" value="1"/>
</dbReference>
<evidence type="ECO:0000313" key="5">
    <source>
        <dbReference type="Proteomes" id="UP000076878"/>
    </source>
</evidence>
<dbReference type="InterPro" id="IPR001650">
    <property type="entry name" value="Helicase_C-like"/>
</dbReference>
<organism evidence="3 5">
    <name type="scientific">Trichococcus ilyis</name>
    <dbReference type="NCBI Taxonomy" id="640938"/>
    <lineage>
        <taxon>Bacteria</taxon>
        <taxon>Bacillati</taxon>
        <taxon>Bacillota</taxon>
        <taxon>Bacilli</taxon>
        <taxon>Lactobacillales</taxon>
        <taxon>Carnobacteriaceae</taxon>
        <taxon>Trichococcus</taxon>
    </lineage>
</organism>
<dbReference type="SMART" id="SM00490">
    <property type="entry name" value="HELICc"/>
    <property type="match status" value="1"/>
</dbReference>
<dbReference type="InterPro" id="IPR027417">
    <property type="entry name" value="P-loop_NTPase"/>
</dbReference>
<dbReference type="InterPro" id="IPR006935">
    <property type="entry name" value="Helicase/UvrB_N"/>
</dbReference>
<dbReference type="InterPro" id="IPR058403">
    <property type="entry name" value="DUF8090"/>
</dbReference>
<name>A0A143YLL8_9LACT</name>
<dbReference type="STRING" id="640938.TR210_953"/>
<dbReference type="AlphaFoldDB" id="A0A143YLL8"/>
<dbReference type="Pfam" id="PF13091">
    <property type="entry name" value="PLDc_2"/>
    <property type="match status" value="1"/>
</dbReference>
<dbReference type="Gene3D" id="3.40.50.300">
    <property type="entry name" value="P-loop containing nucleotide triphosphate hydrolases"/>
    <property type="match status" value="2"/>
</dbReference>
<dbReference type="Proteomes" id="UP000076878">
    <property type="component" value="Unassembled WGS sequence"/>
</dbReference>
<dbReference type="SUPFAM" id="SSF52540">
    <property type="entry name" value="P-loop containing nucleoside triphosphate hydrolases"/>
    <property type="match status" value="1"/>
</dbReference>
<gene>
    <name evidence="4" type="ORF">SAMN05216375_10384</name>
    <name evidence="3" type="ORF">TR210_953</name>
</gene>
<protein>
    <submittedName>
        <fullName evidence="4">PLD-like domain-containing protein</fullName>
    </submittedName>
</protein>
<dbReference type="EMBL" id="FJNB01000005">
    <property type="protein sequence ID" value="CZQ91367.1"/>
    <property type="molecule type" value="Genomic_DNA"/>
</dbReference>
<evidence type="ECO:0000313" key="4">
    <source>
        <dbReference type="EMBL" id="SEI74561.1"/>
    </source>
</evidence>
<dbReference type="CDD" id="cd18032">
    <property type="entry name" value="DEXHc_RE_I_III_res"/>
    <property type="match status" value="1"/>
</dbReference>
<dbReference type="InterPro" id="IPR021835">
    <property type="entry name" value="DUF3427"/>
</dbReference>